<dbReference type="InterPro" id="IPR003661">
    <property type="entry name" value="HisK_dim/P_dom"/>
</dbReference>
<evidence type="ECO:0000256" key="7">
    <source>
        <dbReference type="ARBA" id="ARBA00023012"/>
    </source>
</evidence>
<dbReference type="InterPro" id="IPR004358">
    <property type="entry name" value="Sig_transdc_His_kin-like_C"/>
</dbReference>
<dbReference type="AlphaFoldDB" id="A0A1G6XZ69"/>
<accession>A0A1G6XZ69</accession>
<reference evidence="10 11" key="1">
    <citation type="submission" date="2016-10" db="EMBL/GenBank/DDBJ databases">
        <authorList>
            <person name="de Groot N.N."/>
        </authorList>
    </citation>
    <scope>NUCLEOTIDE SEQUENCE [LARGE SCALE GENOMIC DNA]</scope>
    <source>
        <strain evidence="10 11">DSM 20475</strain>
    </source>
</reference>
<name>A0A1G6XZ69_PEPNI</name>
<dbReference type="SUPFAM" id="SSF55874">
    <property type="entry name" value="ATPase domain of HSP90 chaperone/DNA topoisomerase II/histidine kinase"/>
    <property type="match status" value="1"/>
</dbReference>
<evidence type="ECO:0000256" key="4">
    <source>
        <dbReference type="ARBA" id="ARBA00022553"/>
    </source>
</evidence>
<dbReference type="GO" id="GO:0004721">
    <property type="term" value="F:phosphoprotein phosphatase activity"/>
    <property type="evidence" value="ECO:0007669"/>
    <property type="project" value="TreeGrafter"/>
</dbReference>
<dbReference type="EMBL" id="FNAF01000008">
    <property type="protein sequence ID" value="SDD83360.1"/>
    <property type="molecule type" value="Genomic_DNA"/>
</dbReference>
<proteinExistence type="predicted"/>
<evidence type="ECO:0000256" key="3">
    <source>
        <dbReference type="ARBA" id="ARBA00012438"/>
    </source>
</evidence>
<keyword evidence="11" id="KW-1185">Reference proteome</keyword>
<evidence type="ECO:0000256" key="5">
    <source>
        <dbReference type="ARBA" id="ARBA00022679"/>
    </source>
</evidence>
<keyword evidence="8" id="KW-0812">Transmembrane</keyword>
<dbReference type="PROSITE" id="PS50109">
    <property type="entry name" value="HIS_KIN"/>
    <property type="match status" value="1"/>
</dbReference>
<evidence type="ECO:0000256" key="8">
    <source>
        <dbReference type="SAM" id="Phobius"/>
    </source>
</evidence>
<dbReference type="GO" id="GO:0005886">
    <property type="term" value="C:plasma membrane"/>
    <property type="evidence" value="ECO:0007669"/>
    <property type="project" value="TreeGrafter"/>
</dbReference>
<dbReference type="SMART" id="SM00388">
    <property type="entry name" value="HisKA"/>
    <property type="match status" value="1"/>
</dbReference>
<dbReference type="InterPro" id="IPR005467">
    <property type="entry name" value="His_kinase_dom"/>
</dbReference>
<keyword evidence="8" id="KW-1133">Transmembrane helix</keyword>
<dbReference type="InterPro" id="IPR050351">
    <property type="entry name" value="BphY/WalK/GraS-like"/>
</dbReference>
<protein>
    <recommendedName>
        <fullName evidence="3">histidine kinase</fullName>
        <ecNumber evidence="3">2.7.13.3</ecNumber>
    </recommendedName>
</protein>
<dbReference type="SUPFAM" id="SSF47384">
    <property type="entry name" value="Homodimeric domain of signal transducing histidine kinase"/>
    <property type="match status" value="1"/>
</dbReference>
<dbReference type="Gene3D" id="3.30.565.10">
    <property type="entry name" value="Histidine kinase-like ATPase, C-terminal domain"/>
    <property type="match status" value="1"/>
</dbReference>
<dbReference type="STRING" id="2741.SAMN04489866_10832"/>
<dbReference type="RefSeq" id="WP_091791992.1">
    <property type="nucleotide sequence ID" value="NZ_FNAF01000008.1"/>
</dbReference>
<feature type="transmembrane region" description="Helical" evidence="8">
    <location>
        <begin position="161"/>
        <end position="179"/>
    </location>
</feature>
<dbReference type="Pfam" id="PF00512">
    <property type="entry name" value="HisKA"/>
    <property type="match status" value="1"/>
</dbReference>
<comment type="subcellular location">
    <subcellularLocation>
        <location evidence="2">Membrane</location>
    </subcellularLocation>
</comment>
<dbReference type="OrthoDB" id="112712at2"/>
<keyword evidence="5" id="KW-0808">Transferase</keyword>
<dbReference type="EC" id="2.7.13.3" evidence="3"/>
<dbReference type="GO" id="GO:0016036">
    <property type="term" value="P:cellular response to phosphate starvation"/>
    <property type="evidence" value="ECO:0007669"/>
    <property type="project" value="TreeGrafter"/>
</dbReference>
<organism evidence="10 11">
    <name type="scientific">Peptococcus niger</name>
    <dbReference type="NCBI Taxonomy" id="2741"/>
    <lineage>
        <taxon>Bacteria</taxon>
        <taxon>Bacillati</taxon>
        <taxon>Bacillota</taxon>
        <taxon>Clostridia</taxon>
        <taxon>Eubacteriales</taxon>
        <taxon>Peptococcaceae</taxon>
        <taxon>Peptococcus</taxon>
    </lineage>
</organism>
<feature type="domain" description="Histidine kinase" evidence="9">
    <location>
        <begin position="199"/>
        <end position="410"/>
    </location>
</feature>
<dbReference type="InterPro" id="IPR003594">
    <property type="entry name" value="HATPase_dom"/>
</dbReference>
<keyword evidence="6 10" id="KW-0418">Kinase</keyword>
<gene>
    <name evidence="10" type="ORF">SAMN04489866_10832</name>
</gene>
<dbReference type="Gene3D" id="1.10.287.130">
    <property type="match status" value="1"/>
</dbReference>
<dbReference type="SMART" id="SM00387">
    <property type="entry name" value="HATPase_c"/>
    <property type="match status" value="1"/>
</dbReference>
<dbReference type="PANTHER" id="PTHR45453:SF1">
    <property type="entry name" value="PHOSPHATE REGULON SENSOR PROTEIN PHOR"/>
    <property type="match status" value="1"/>
</dbReference>
<evidence type="ECO:0000313" key="10">
    <source>
        <dbReference type="EMBL" id="SDD83360.1"/>
    </source>
</evidence>
<evidence type="ECO:0000256" key="1">
    <source>
        <dbReference type="ARBA" id="ARBA00000085"/>
    </source>
</evidence>
<dbReference type="CDD" id="cd00082">
    <property type="entry name" value="HisKA"/>
    <property type="match status" value="1"/>
</dbReference>
<evidence type="ECO:0000256" key="2">
    <source>
        <dbReference type="ARBA" id="ARBA00004370"/>
    </source>
</evidence>
<sequence>MIRRLRWRFIFSAMSALLLVMMVLLGAINGLAYWQNIDKIDGLIDLIATHEGRLPQNIHAADGKLRKELKLSAETPYETRYFTVRLNGEDRPYAVNLSNIAGTGSDRAKILARMALNSDKPRGSLDHFRYRVIQEGKGKLLIFLDTQNEANLRREFIRNSLSVSIVAFFATFILVVLFSKRAVQPIIDNHNLQRRFISDAGHELKTPLSIISANVDILELTGGQSEWTESIHRQVDRMNSLIGELLKLSTMEDRAMRPRDYELQDLSQITEEIAESFQPVAQHDKKALAIAIEPNVRILADGQSLANLVSVLVDNALKYSPQDSTVEIALHSHNRQGARLSVSNTCLNPPNVAELNRLFERFYRADPSRARQSGGFGIGLSMAKAIVQAHKGQVTADLQDDRITFTVLLP</sequence>
<dbReference type="PANTHER" id="PTHR45453">
    <property type="entry name" value="PHOSPHATE REGULON SENSOR PROTEIN PHOR"/>
    <property type="match status" value="1"/>
</dbReference>
<dbReference type="Proteomes" id="UP000198995">
    <property type="component" value="Unassembled WGS sequence"/>
</dbReference>
<dbReference type="InterPro" id="IPR036890">
    <property type="entry name" value="HATPase_C_sf"/>
</dbReference>
<dbReference type="GO" id="GO:0000155">
    <property type="term" value="F:phosphorelay sensor kinase activity"/>
    <property type="evidence" value="ECO:0007669"/>
    <property type="project" value="InterPro"/>
</dbReference>
<keyword evidence="7" id="KW-0902">Two-component regulatory system</keyword>
<dbReference type="CDD" id="cd00075">
    <property type="entry name" value="HATPase"/>
    <property type="match status" value="1"/>
</dbReference>
<evidence type="ECO:0000256" key="6">
    <source>
        <dbReference type="ARBA" id="ARBA00022777"/>
    </source>
</evidence>
<evidence type="ECO:0000259" key="9">
    <source>
        <dbReference type="PROSITE" id="PS50109"/>
    </source>
</evidence>
<dbReference type="PRINTS" id="PR00344">
    <property type="entry name" value="BCTRLSENSOR"/>
</dbReference>
<dbReference type="Pfam" id="PF02518">
    <property type="entry name" value="HATPase_c"/>
    <property type="match status" value="1"/>
</dbReference>
<dbReference type="InterPro" id="IPR036097">
    <property type="entry name" value="HisK_dim/P_sf"/>
</dbReference>
<comment type="catalytic activity">
    <reaction evidence="1">
        <text>ATP + protein L-histidine = ADP + protein N-phospho-L-histidine.</text>
        <dbReference type="EC" id="2.7.13.3"/>
    </reaction>
</comment>
<evidence type="ECO:0000313" key="11">
    <source>
        <dbReference type="Proteomes" id="UP000198995"/>
    </source>
</evidence>
<keyword evidence="4" id="KW-0597">Phosphoprotein</keyword>
<keyword evidence="8" id="KW-0472">Membrane</keyword>